<dbReference type="InterPro" id="IPR036390">
    <property type="entry name" value="WH_DNA-bd_sf"/>
</dbReference>
<proteinExistence type="predicted"/>
<dbReference type="Proteomes" id="UP001229251">
    <property type="component" value="Unassembled WGS sequence"/>
</dbReference>
<protein>
    <submittedName>
        <fullName evidence="6">Crp/Fnr family transcriptional regulator</fullName>
    </submittedName>
</protein>
<dbReference type="InterPro" id="IPR000595">
    <property type="entry name" value="cNMP-bd_dom"/>
</dbReference>
<dbReference type="SMART" id="SM00419">
    <property type="entry name" value="HTH_CRP"/>
    <property type="match status" value="1"/>
</dbReference>
<keyword evidence="2" id="KW-0238">DNA-binding</keyword>
<dbReference type="Gene3D" id="2.60.120.10">
    <property type="entry name" value="Jelly Rolls"/>
    <property type="match status" value="1"/>
</dbReference>
<dbReference type="GO" id="GO:0005829">
    <property type="term" value="C:cytosol"/>
    <property type="evidence" value="ECO:0007669"/>
    <property type="project" value="TreeGrafter"/>
</dbReference>
<dbReference type="GO" id="GO:0003700">
    <property type="term" value="F:DNA-binding transcription factor activity"/>
    <property type="evidence" value="ECO:0007669"/>
    <property type="project" value="TreeGrafter"/>
</dbReference>
<evidence type="ECO:0000259" key="4">
    <source>
        <dbReference type="PROSITE" id="PS50042"/>
    </source>
</evidence>
<dbReference type="GO" id="GO:0003677">
    <property type="term" value="F:DNA binding"/>
    <property type="evidence" value="ECO:0007669"/>
    <property type="project" value="UniProtKB-KW"/>
</dbReference>
<accession>A0AAJ1Q770</accession>
<dbReference type="InterPro" id="IPR012318">
    <property type="entry name" value="HTH_CRP"/>
</dbReference>
<evidence type="ECO:0000256" key="2">
    <source>
        <dbReference type="ARBA" id="ARBA00023125"/>
    </source>
</evidence>
<feature type="domain" description="Cyclic nucleotide-binding" evidence="4">
    <location>
        <begin position="18"/>
        <end position="138"/>
    </location>
</feature>
<dbReference type="Pfam" id="PF00027">
    <property type="entry name" value="cNMP_binding"/>
    <property type="match status" value="1"/>
</dbReference>
<evidence type="ECO:0000259" key="5">
    <source>
        <dbReference type="PROSITE" id="PS51063"/>
    </source>
</evidence>
<dbReference type="InterPro" id="IPR036388">
    <property type="entry name" value="WH-like_DNA-bd_sf"/>
</dbReference>
<evidence type="ECO:0000313" key="7">
    <source>
        <dbReference type="Proteomes" id="UP001229251"/>
    </source>
</evidence>
<evidence type="ECO:0000256" key="3">
    <source>
        <dbReference type="ARBA" id="ARBA00023163"/>
    </source>
</evidence>
<dbReference type="SUPFAM" id="SSF46785">
    <property type="entry name" value="Winged helix' DNA-binding domain"/>
    <property type="match status" value="1"/>
</dbReference>
<dbReference type="InterPro" id="IPR014710">
    <property type="entry name" value="RmlC-like_jellyroll"/>
</dbReference>
<dbReference type="CDD" id="cd00038">
    <property type="entry name" value="CAP_ED"/>
    <property type="match status" value="1"/>
</dbReference>
<feature type="domain" description="HTH crp-type" evidence="5">
    <location>
        <begin position="152"/>
        <end position="225"/>
    </location>
</feature>
<evidence type="ECO:0000256" key="1">
    <source>
        <dbReference type="ARBA" id="ARBA00023015"/>
    </source>
</evidence>
<reference evidence="6" key="1">
    <citation type="submission" date="2023-05" db="EMBL/GenBank/DDBJ databases">
        <title>Cataloging the Phylogenetic Diversity of Human Bladder Bacteria.</title>
        <authorList>
            <person name="Du J."/>
        </authorList>
    </citation>
    <scope>NUCLEOTIDE SEQUENCE</scope>
    <source>
        <strain evidence="6">UMB1231</strain>
    </source>
</reference>
<dbReference type="PROSITE" id="PS50042">
    <property type="entry name" value="CNMP_BINDING_3"/>
    <property type="match status" value="1"/>
</dbReference>
<sequence>MVNRDLERYVEQLEDYDFFSRLTLEQANQITSSALFHHISKGQYIFFREDPIIYSYFNFKGLVRLEREDASGDYRYLDYVGEESFFPYAEFMNRSEHIYDAIAVTDVDLFYIPKKLMEDIVRSNSEQLAYVYSNLTDIQYYLEKRVQMTAIPSATMRVIQTLAIWMYDMGKFMPDHVIIPHPLTIMELASVAGTTRETAGKVVKELREEGKLDFTRQNIIYKDWKYFSKLLE</sequence>
<keyword evidence="1" id="KW-0805">Transcription regulation</keyword>
<dbReference type="RefSeq" id="WP_006907780.1">
    <property type="nucleotide sequence ID" value="NZ_JASOOE010000019.1"/>
</dbReference>
<gene>
    <name evidence="6" type="ORF">QP433_08335</name>
</gene>
<organism evidence="6 7">
    <name type="scientific">Facklamia hominis</name>
    <dbReference type="NCBI Taxonomy" id="178214"/>
    <lineage>
        <taxon>Bacteria</taxon>
        <taxon>Bacillati</taxon>
        <taxon>Bacillota</taxon>
        <taxon>Bacilli</taxon>
        <taxon>Lactobacillales</taxon>
        <taxon>Aerococcaceae</taxon>
        <taxon>Facklamia</taxon>
    </lineage>
</organism>
<dbReference type="InterPro" id="IPR050397">
    <property type="entry name" value="Env_Response_Regulators"/>
</dbReference>
<dbReference type="Gene3D" id="1.10.10.10">
    <property type="entry name" value="Winged helix-like DNA-binding domain superfamily/Winged helix DNA-binding domain"/>
    <property type="match status" value="1"/>
</dbReference>
<dbReference type="SUPFAM" id="SSF51206">
    <property type="entry name" value="cAMP-binding domain-like"/>
    <property type="match status" value="1"/>
</dbReference>
<dbReference type="AlphaFoldDB" id="A0AAJ1Q770"/>
<dbReference type="PANTHER" id="PTHR24567">
    <property type="entry name" value="CRP FAMILY TRANSCRIPTIONAL REGULATORY PROTEIN"/>
    <property type="match status" value="1"/>
</dbReference>
<comment type="caution">
    <text evidence="6">The sequence shown here is derived from an EMBL/GenBank/DDBJ whole genome shotgun (WGS) entry which is preliminary data.</text>
</comment>
<name>A0AAJ1Q770_9LACT</name>
<evidence type="ECO:0000313" key="6">
    <source>
        <dbReference type="EMBL" id="MDK7187989.1"/>
    </source>
</evidence>
<dbReference type="Pfam" id="PF13545">
    <property type="entry name" value="HTH_Crp_2"/>
    <property type="match status" value="1"/>
</dbReference>
<dbReference type="PROSITE" id="PS51063">
    <property type="entry name" value="HTH_CRP_2"/>
    <property type="match status" value="1"/>
</dbReference>
<dbReference type="PANTHER" id="PTHR24567:SF74">
    <property type="entry name" value="HTH-TYPE TRANSCRIPTIONAL REGULATOR ARCR"/>
    <property type="match status" value="1"/>
</dbReference>
<keyword evidence="3" id="KW-0804">Transcription</keyword>
<dbReference type="InterPro" id="IPR018490">
    <property type="entry name" value="cNMP-bd_dom_sf"/>
</dbReference>
<dbReference type="EMBL" id="JASOOE010000019">
    <property type="protein sequence ID" value="MDK7187989.1"/>
    <property type="molecule type" value="Genomic_DNA"/>
</dbReference>